<feature type="domain" description="Cyclic nucleotide-binding" evidence="1">
    <location>
        <begin position="17"/>
        <end position="117"/>
    </location>
</feature>
<dbReference type="Proteomes" id="UP000751614">
    <property type="component" value="Unassembled WGS sequence"/>
</dbReference>
<keyword evidence="3" id="KW-1185">Reference proteome</keyword>
<comment type="caution">
    <text evidence="2">The sequence shown here is derived from an EMBL/GenBank/DDBJ whole genome shotgun (WGS) entry which is preliminary data.</text>
</comment>
<dbReference type="InterPro" id="IPR000595">
    <property type="entry name" value="cNMP-bd_dom"/>
</dbReference>
<name>A0ABY2WPM9_9FLAO</name>
<organism evidence="2 3">
    <name type="scientific">Flagellimonas algicola</name>
    <dbReference type="NCBI Taxonomy" id="2583815"/>
    <lineage>
        <taxon>Bacteria</taxon>
        <taxon>Pseudomonadati</taxon>
        <taxon>Bacteroidota</taxon>
        <taxon>Flavobacteriia</taxon>
        <taxon>Flavobacteriales</taxon>
        <taxon>Flavobacteriaceae</taxon>
        <taxon>Flagellimonas</taxon>
    </lineage>
</organism>
<evidence type="ECO:0000313" key="3">
    <source>
        <dbReference type="Proteomes" id="UP000751614"/>
    </source>
</evidence>
<proteinExistence type="predicted"/>
<protein>
    <submittedName>
        <fullName evidence="2">Crp/Fnr family transcriptional regulator</fullName>
    </submittedName>
</protein>
<dbReference type="RefSeq" id="WP_138833905.1">
    <property type="nucleotide sequence ID" value="NZ_VCNI01000001.1"/>
</dbReference>
<evidence type="ECO:0000313" key="2">
    <source>
        <dbReference type="EMBL" id="TMU56944.1"/>
    </source>
</evidence>
<dbReference type="EMBL" id="VCNI01000001">
    <property type="protein sequence ID" value="TMU56944.1"/>
    <property type="molecule type" value="Genomic_DNA"/>
</dbReference>
<dbReference type="InterPro" id="IPR014710">
    <property type="entry name" value="RmlC-like_jellyroll"/>
</dbReference>
<dbReference type="Gene3D" id="2.60.120.10">
    <property type="entry name" value="Jelly Rolls"/>
    <property type="match status" value="1"/>
</dbReference>
<accession>A0ABY2WPM9</accession>
<dbReference type="Pfam" id="PF00027">
    <property type="entry name" value="cNMP_binding"/>
    <property type="match status" value="1"/>
</dbReference>
<sequence length="191" mass="22527">MKEFRCVLTNLEKHIQLTPEEVNLFISHLHHAKLQKQETLLEQAAFCDAIYFVNEGMLRAFSLAEDGKEHTVMFATSDWWITDMFAFVKEQKSVVSIEALVPSSVLRLSKLDYEELLFQIPKLERFFRILMQNAYIREQRRSMENLALPAKEKYEIFKNRYPEISKQLNQKQIASYLGITPEFLSMIRNNS</sequence>
<gene>
    <name evidence="2" type="ORF">FGG15_05195</name>
</gene>
<dbReference type="InterPro" id="IPR018490">
    <property type="entry name" value="cNMP-bd_dom_sf"/>
</dbReference>
<dbReference type="SUPFAM" id="SSF51206">
    <property type="entry name" value="cAMP-binding domain-like"/>
    <property type="match status" value="1"/>
</dbReference>
<evidence type="ECO:0000259" key="1">
    <source>
        <dbReference type="PROSITE" id="PS50042"/>
    </source>
</evidence>
<dbReference type="PROSITE" id="PS50042">
    <property type="entry name" value="CNMP_BINDING_3"/>
    <property type="match status" value="1"/>
</dbReference>
<dbReference type="CDD" id="cd00038">
    <property type="entry name" value="CAP_ED"/>
    <property type="match status" value="1"/>
</dbReference>
<reference evidence="2 3" key="1">
    <citation type="submission" date="2019-05" db="EMBL/GenBank/DDBJ databases">
        <title>Flagellimonas sp. AsT0115, sp. nov., isolated from a marine red algae, Asparagopsis taxiformis.</title>
        <authorList>
            <person name="Kim J."/>
            <person name="Jeong S.E."/>
            <person name="Jeon C.O."/>
        </authorList>
    </citation>
    <scope>NUCLEOTIDE SEQUENCE [LARGE SCALE GENOMIC DNA]</scope>
    <source>
        <strain evidence="2 3">AsT0115</strain>
    </source>
</reference>